<evidence type="ECO:0000256" key="4">
    <source>
        <dbReference type="RuleBase" id="RU361153"/>
    </source>
</evidence>
<name>M5RG97_9BACT</name>
<dbReference type="OrthoDB" id="9800475at2"/>
<evidence type="ECO:0000313" key="8">
    <source>
        <dbReference type="EMBL" id="EMI18345.1"/>
    </source>
</evidence>
<dbReference type="InterPro" id="IPR013780">
    <property type="entry name" value="Glyco_hydro_b"/>
</dbReference>
<evidence type="ECO:0000256" key="1">
    <source>
        <dbReference type="ARBA" id="ARBA00005641"/>
    </source>
</evidence>
<dbReference type="AlphaFoldDB" id="M5RG97"/>
<keyword evidence="3 4" id="KW-0326">Glycosidase</keyword>
<evidence type="ECO:0000256" key="3">
    <source>
        <dbReference type="ARBA" id="ARBA00023295"/>
    </source>
</evidence>
<dbReference type="Gene3D" id="3.20.20.80">
    <property type="entry name" value="Glycosidases"/>
    <property type="match status" value="1"/>
</dbReference>
<dbReference type="PANTHER" id="PTHR31308:SF5">
    <property type="entry name" value="ERGOSTERYL-BETA-GLUCOSIDASE"/>
    <property type="match status" value="1"/>
</dbReference>
<dbReference type="RefSeq" id="WP_008701362.1">
    <property type="nucleotide sequence ID" value="NZ_ANOG01000678.1"/>
</dbReference>
<dbReference type="GO" id="GO:0016042">
    <property type="term" value="P:lipid catabolic process"/>
    <property type="evidence" value="ECO:0007669"/>
    <property type="project" value="UniProtKB-ARBA"/>
</dbReference>
<keyword evidence="5" id="KW-0732">Signal</keyword>
<feature type="domain" description="Glycoside hydrolase family 5" evidence="6">
    <location>
        <begin position="69"/>
        <end position="282"/>
    </location>
</feature>
<dbReference type="InterPro" id="IPR001547">
    <property type="entry name" value="Glyco_hydro_5"/>
</dbReference>
<feature type="domain" description="Glycoside hydrolase family 5 C-terminal" evidence="7">
    <location>
        <begin position="351"/>
        <end position="418"/>
    </location>
</feature>
<comment type="caution">
    <text evidence="8">The sequence shown here is derived from an EMBL/GenBank/DDBJ whole genome shotgun (WGS) entry which is preliminary data.</text>
</comment>
<dbReference type="SUPFAM" id="SSF51445">
    <property type="entry name" value="(Trans)glycosidases"/>
    <property type="match status" value="1"/>
</dbReference>
<dbReference type="PANTHER" id="PTHR31308">
    <property type="match status" value="1"/>
</dbReference>
<evidence type="ECO:0000259" key="7">
    <source>
        <dbReference type="Pfam" id="PF18564"/>
    </source>
</evidence>
<dbReference type="InterPro" id="IPR017853">
    <property type="entry name" value="GH"/>
</dbReference>
<dbReference type="EMBL" id="ANOG01000678">
    <property type="protein sequence ID" value="EMI18345.1"/>
    <property type="molecule type" value="Genomic_DNA"/>
</dbReference>
<dbReference type="Gene3D" id="2.60.40.1180">
    <property type="entry name" value="Golgi alpha-mannosidase II"/>
    <property type="match status" value="1"/>
</dbReference>
<dbReference type="GO" id="GO:0004553">
    <property type="term" value="F:hydrolase activity, hydrolyzing O-glycosyl compounds"/>
    <property type="evidence" value="ECO:0007669"/>
    <property type="project" value="InterPro"/>
</dbReference>
<reference evidence="8 9" key="1">
    <citation type="journal article" date="2013" name="Mar. Genomics">
        <title>Expression of sulfatases in Rhodopirellula baltica and the diversity of sulfatases in the genus Rhodopirellula.</title>
        <authorList>
            <person name="Wegner C.E."/>
            <person name="Richter-Heitmann T."/>
            <person name="Klindworth A."/>
            <person name="Klockow C."/>
            <person name="Richter M."/>
            <person name="Achstetter T."/>
            <person name="Glockner F.O."/>
            <person name="Harder J."/>
        </authorList>
    </citation>
    <scope>NUCLEOTIDE SEQUENCE [LARGE SCALE GENOMIC DNA]</scope>
    <source>
        <strain evidence="8 9">SM1</strain>
    </source>
</reference>
<dbReference type="InterPro" id="IPR041036">
    <property type="entry name" value="GH5_C"/>
</dbReference>
<proteinExistence type="inferred from homology"/>
<feature type="signal peptide" evidence="5">
    <location>
        <begin position="1"/>
        <end position="21"/>
    </location>
</feature>
<evidence type="ECO:0000313" key="9">
    <source>
        <dbReference type="Proteomes" id="UP000011991"/>
    </source>
</evidence>
<dbReference type="GO" id="GO:0000272">
    <property type="term" value="P:polysaccharide catabolic process"/>
    <property type="evidence" value="ECO:0007669"/>
    <property type="project" value="InterPro"/>
</dbReference>
<dbReference type="GO" id="GO:1901136">
    <property type="term" value="P:carbohydrate derivative catabolic process"/>
    <property type="evidence" value="ECO:0007669"/>
    <property type="project" value="UniProtKB-ARBA"/>
</dbReference>
<evidence type="ECO:0000256" key="5">
    <source>
        <dbReference type="SAM" id="SignalP"/>
    </source>
</evidence>
<feature type="chain" id="PRO_5004070517" evidence="5">
    <location>
        <begin position="22"/>
        <end position="477"/>
    </location>
</feature>
<evidence type="ECO:0000259" key="6">
    <source>
        <dbReference type="Pfam" id="PF00150"/>
    </source>
</evidence>
<accession>M5RG97</accession>
<gene>
    <name evidence="8" type="ORF">RMSM_04733</name>
</gene>
<protein>
    <submittedName>
        <fullName evidence="8">Secreted protein</fullName>
    </submittedName>
</protein>
<comment type="similarity">
    <text evidence="1 4">Belongs to the glycosyl hydrolase 5 (cellulase A) family.</text>
</comment>
<keyword evidence="9" id="KW-1185">Reference proteome</keyword>
<dbReference type="Pfam" id="PF00150">
    <property type="entry name" value="Cellulase"/>
    <property type="match status" value="1"/>
</dbReference>
<sequence>MQLRITLVLAFLMSSLCTSFADDSAMPLPIRDNQGRQIVAGGFVTITEDLKGTVRYSADDYRRMVQMGANFQVIRTALGRLGGWPGQEEDPNYLQQLDEMVRMARDAGLQTIFKLVVYDIRPFGHPQWDAIYQNTNGAQDKLLNAWSKLWIRYKDDPSVFGYDILNEPQRGLDSNLQRCFQEQLLPTQRRLVDAMQAISPDKWALYQPLYRETGAGTGPFLPMTVPFGRNRVIYAPHLYQMNLDRMRKTLRRYEREAAISDAPLLLGEWGPATDIAADSDVVMQERYTNVYRATATELDQHGIGAIKAWFCGSRVELRSKTRREPFTWAIFSDKSAVGNVERNYITDVLARPRPLAIAGDLKDCQFDFDSRVLEVKLKPDEASGSSEIFVPRDRFYANGFRVEIGSEVVLEVKPDESQLSTSSVNNTPIDTDAPTDMDVKRREQARHLHWDADLQRLVIKKWVLDVPVVTLRITPLA</sequence>
<keyword evidence="2 4" id="KW-0378">Hydrolase</keyword>
<dbReference type="Proteomes" id="UP000011991">
    <property type="component" value="Unassembled WGS sequence"/>
</dbReference>
<organism evidence="8 9">
    <name type="scientific">Rhodopirellula maiorica SM1</name>
    <dbReference type="NCBI Taxonomy" id="1265738"/>
    <lineage>
        <taxon>Bacteria</taxon>
        <taxon>Pseudomonadati</taxon>
        <taxon>Planctomycetota</taxon>
        <taxon>Planctomycetia</taxon>
        <taxon>Pirellulales</taxon>
        <taxon>Pirellulaceae</taxon>
        <taxon>Novipirellula</taxon>
    </lineage>
</organism>
<evidence type="ECO:0000256" key="2">
    <source>
        <dbReference type="ARBA" id="ARBA00022801"/>
    </source>
</evidence>
<dbReference type="InterPro" id="IPR052066">
    <property type="entry name" value="Glycosphingolipid_Hydrolases"/>
</dbReference>
<dbReference type="PATRIC" id="fig|1265738.3.peg.4756"/>
<dbReference type="Pfam" id="PF18564">
    <property type="entry name" value="Glyco_hydro_5_C"/>
    <property type="match status" value="1"/>
</dbReference>